<evidence type="ECO:0000313" key="2">
    <source>
        <dbReference type="Proteomes" id="UP001152320"/>
    </source>
</evidence>
<evidence type="ECO:0000313" key="1">
    <source>
        <dbReference type="EMBL" id="KAJ8023117.1"/>
    </source>
</evidence>
<accession>A0A9Q1BFW4</accession>
<dbReference type="Proteomes" id="UP001152320">
    <property type="component" value="Chromosome 20"/>
</dbReference>
<dbReference type="EMBL" id="JAIZAY010000020">
    <property type="protein sequence ID" value="KAJ8023117.1"/>
    <property type="molecule type" value="Genomic_DNA"/>
</dbReference>
<keyword evidence="2" id="KW-1185">Reference proteome</keyword>
<proteinExistence type="predicted"/>
<dbReference type="AlphaFoldDB" id="A0A9Q1BFW4"/>
<comment type="caution">
    <text evidence="1">The sequence shown here is derived from an EMBL/GenBank/DDBJ whole genome shotgun (WGS) entry which is preliminary data.</text>
</comment>
<reference evidence="1" key="1">
    <citation type="submission" date="2021-10" db="EMBL/GenBank/DDBJ databases">
        <title>Tropical sea cucumber genome reveals ecological adaptation and Cuvierian tubules defense mechanism.</title>
        <authorList>
            <person name="Chen T."/>
        </authorList>
    </citation>
    <scope>NUCLEOTIDE SEQUENCE</scope>
    <source>
        <strain evidence="1">Nanhai2018</strain>
        <tissue evidence="1">Muscle</tissue>
    </source>
</reference>
<sequence>MPIDTTVEEEVDVEVGSHIENLQNSTPLVAEVEVVEDGLTIGVSPSPEENCEEGCGEDRKEEVSPNLQDAMKSTTDVNFTEGREFRTLLGDTLVPLEVEPPEVSCAEVSLSTGPGQELILPHTSRQLKCTATKPIEKGSVLLIVGLVEDWDVIEGSCEGGNDNFIIMVANHGD</sequence>
<organism evidence="1 2">
    <name type="scientific">Holothuria leucospilota</name>
    <name type="common">Black long sea cucumber</name>
    <name type="synonym">Mertensiothuria leucospilota</name>
    <dbReference type="NCBI Taxonomy" id="206669"/>
    <lineage>
        <taxon>Eukaryota</taxon>
        <taxon>Metazoa</taxon>
        <taxon>Echinodermata</taxon>
        <taxon>Eleutherozoa</taxon>
        <taxon>Echinozoa</taxon>
        <taxon>Holothuroidea</taxon>
        <taxon>Aspidochirotacea</taxon>
        <taxon>Aspidochirotida</taxon>
        <taxon>Holothuriidae</taxon>
        <taxon>Holothuria</taxon>
    </lineage>
</organism>
<name>A0A9Q1BFW4_HOLLE</name>
<protein>
    <submittedName>
        <fullName evidence="1">Uncharacterized protein</fullName>
    </submittedName>
</protein>
<gene>
    <name evidence="1" type="ORF">HOLleu_38205</name>
</gene>